<dbReference type="SUPFAM" id="SSF48726">
    <property type="entry name" value="Immunoglobulin"/>
    <property type="match status" value="3"/>
</dbReference>
<protein>
    <submittedName>
        <fullName evidence="6">Ig heavy chain V-II region WAH</fullName>
    </submittedName>
</protein>
<dbReference type="STRING" id="8469.M7BPX0"/>
<keyword evidence="7" id="KW-1185">Reference proteome</keyword>
<keyword evidence="1" id="KW-0391">Immunity</keyword>
<feature type="domain" description="Ig-like" evidence="5">
    <location>
        <begin position="115"/>
        <end position="224"/>
    </location>
</feature>
<dbReference type="PROSITE" id="PS50835">
    <property type="entry name" value="IG_LIKE"/>
    <property type="match status" value="2"/>
</dbReference>
<name>M7BPX0_CHEMY</name>
<dbReference type="SMART" id="SM00406">
    <property type="entry name" value="IGv"/>
    <property type="match status" value="2"/>
</dbReference>
<dbReference type="PANTHER" id="PTHR23266">
    <property type="entry name" value="IMMUNOGLOBULIN HEAVY CHAIN"/>
    <property type="match status" value="1"/>
</dbReference>
<evidence type="ECO:0000256" key="4">
    <source>
        <dbReference type="SAM" id="SignalP"/>
    </source>
</evidence>
<feature type="chain" id="PRO_5004080212" evidence="4">
    <location>
        <begin position="20"/>
        <end position="263"/>
    </location>
</feature>
<dbReference type="GO" id="GO:0002250">
    <property type="term" value="P:adaptive immune response"/>
    <property type="evidence" value="ECO:0007669"/>
    <property type="project" value="UniProtKB-KW"/>
</dbReference>
<dbReference type="EMBL" id="KB515163">
    <property type="protein sequence ID" value="EMP39966.1"/>
    <property type="molecule type" value="Genomic_DNA"/>
</dbReference>
<dbReference type="InterPro" id="IPR003599">
    <property type="entry name" value="Ig_sub"/>
</dbReference>
<evidence type="ECO:0000259" key="5">
    <source>
        <dbReference type="PROSITE" id="PS50835"/>
    </source>
</evidence>
<dbReference type="Gene3D" id="2.60.40.10">
    <property type="entry name" value="Immunoglobulins"/>
    <property type="match status" value="3"/>
</dbReference>
<dbReference type="GO" id="GO:0019814">
    <property type="term" value="C:immunoglobulin complex"/>
    <property type="evidence" value="ECO:0007669"/>
    <property type="project" value="UniProtKB-KW"/>
</dbReference>
<feature type="domain" description="Ig-like" evidence="5">
    <location>
        <begin position="5"/>
        <end position="102"/>
    </location>
</feature>
<reference evidence="7" key="1">
    <citation type="journal article" date="2013" name="Nat. Genet.">
        <title>The draft genomes of soft-shell turtle and green sea turtle yield insights into the development and evolution of the turtle-specific body plan.</title>
        <authorList>
            <person name="Wang Z."/>
            <person name="Pascual-Anaya J."/>
            <person name="Zadissa A."/>
            <person name="Li W."/>
            <person name="Niimura Y."/>
            <person name="Huang Z."/>
            <person name="Li C."/>
            <person name="White S."/>
            <person name="Xiong Z."/>
            <person name="Fang D."/>
            <person name="Wang B."/>
            <person name="Ming Y."/>
            <person name="Chen Y."/>
            <person name="Zheng Y."/>
            <person name="Kuraku S."/>
            <person name="Pignatelli M."/>
            <person name="Herrero J."/>
            <person name="Beal K."/>
            <person name="Nozawa M."/>
            <person name="Li Q."/>
            <person name="Wang J."/>
            <person name="Zhang H."/>
            <person name="Yu L."/>
            <person name="Shigenobu S."/>
            <person name="Wang J."/>
            <person name="Liu J."/>
            <person name="Flicek P."/>
            <person name="Searle S."/>
            <person name="Wang J."/>
            <person name="Kuratani S."/>
            <person name="Yin Y."/>
            <person name="Aken B."/>
            <person name="Zhang G."/>
            <person name="Irie N."/>
        </authorList>
    </citation>
    <scope>NUCLEOTIDE SEQUENCE [LARGE SCALE GENOMIC DNA]</scope>
</reference>
<dbReference type="AlphaFoldDB" id="M7BPX0"/>
<evidence type="ECO:0000256" key="3">
    <source>
        <dbReference type="ARBA" id="ARBA00043265"/>
    </source>
</evidence>
<proteinExistence type="predicted"/>
<organism evidence="6 7">
    <name type="scientific">Chelonia mydas</name>
    <name type="common">Green sea-turtle</name>
    <name type="synonym">Chelonia agassizi</name>
    <dbReference type="NCBI Taxonomy" id="8469"/>
    <lineage>
        <taxon>Eukaryota</taxon>
        <taxon>Metazoa</taxon>
        <taxon>Chordata</taxon>
        <taxon>Craniata</taxon>
        <taxon>Vertebrata</taxon>
        <taxon>Euteleostomi</taxon>
        <taxon>Archelosauria</taxon>
        <taxon>Testudinata</taxon>
        <taxon>Testudines</taxon>
        <taxon>Cryptodira</taxon>
        <taxon>Durocryptodira</taxon>
        <taxon>Americhelydia</taxon>
        <taxon>Chelonioidea</taxon>
        <taxon>Cheloniidae</taxon>
        <taxon>Chelonia</taxon>
    </lineage>
</organism>
<dbReference type="SMART" id="SM00409">
    <property type="entry name" value="IG"/>
    <property type="match status" value="1"/>
</dbReference>
<dbReference type="Pfam" id="PF07686">
    <property type="entry name" value="V-set"/>
    <property type="match status" value="1"/>
</dbReference>
<feature type="signal peptide" evidence="4">
    <location>
        <begin position="1"/>
        <end position="19"/>
    </location>
</feature>
<dbReference type="Proteomes" id="UP000031443">
    <property type="component" value="Unassembled WGS sequence"/>
</dbReference>
<evidence type="ECO:0000256" key="2">
    <source>
        <dbReference type="ARBA" id="ARBA00023130"/>
    </source>
</evidence>
<dbReference type="GO" id="GO:0005576">
    <property type="term" value="C:extracellular region"/>
    <property type="evidence" value="ECO:0007669"/>
    <property type="project" value="UniProtKB-ARBA"/>
</dbReference>
<keyword evidence="3" id="KW-1280">Immunoglobulin</keyword>
<keyword evidence="2" id="KW-1064">Adaptive immunity</keyword>
<dbReference type="InterPro" id="IPR013783">
    <property type="entry name" value="Ig-like_fold"/>
</dbReference>
<accession>M7BPX0</accession>
<dbReference type="InterPro" id="IPR013106">
    <property type="entry name" value="Ig_V-set"/>
</dbReference>
<dbReference type="InterPro" id="IPR050199">
    <property type="entry name" value="IgHV"/>
</dbReference>
<evidence type="ECO:0000256" key="1">
    <source>
        <dbReference type="ARBA" id="ARBA00022859"/>
    </source>
</evidence>
<dbReference type="InterPro" id="IPR007110">
    <property type="entry name" value="Ig-like_dom"/>
</dbReference>
<keyword evidence="4" id="KW-0732">Signal</keyword>
<dbReference type="InterPro" id="IPR036179">
    <property type="entry name" value="Ig-like_dom_sf"/>
</dbReference>
<sequence length="263" mass="28685">MPALPLVLVLTLNWSGAEAQGRLVESGGGAATTGGSRRLSCTGSGFTFSSYTMFWYRQRPGKGLEWVSWITSTGAQLQVQLVESGGGLKMAEESINNSCKVSGFRFGDYAMLWYPRAPGEDQSVLSQLQLVASGPGSGKVSEPLTLTCAVSGFSINTQYSYWYWLRQPPGEGLESMGYIYPYNGGTGYAPSLQGRITISADTAKNQVSLTLRSLTAADTATYYCAWRDTVTRRQGAWDKKGASHTLRFPERRHLTLPLRSTPF</sequence>
<evidence type="ECO:0000313" key="6">
    <source>
        <dbReference type="EMBL" id="EMP39966.1"/>
    </source>
</evidence>
<gene>
    <name evidence="6" type="ORF">UY3_02801</name>
</gene>
<evidence type="ECO:0000313" key="7">
    <source>
        <dbReference type="Proteomes" id="UP000031443"/>
    </source>
</evidence>